<protein>
    <recommendedName>
        <fullName evidence="5">hydroxyacylglutathione hydrolase</fullName>
        <ecNumber evidence="5">3.1.2.6</ecNumber>
    </recommendedName>
    <alternativeName>
        <fullName evidence="9">Glyoxalase II</fullName>
    </alternativeName>
</protein>
<evidence type="ECO:0000259" key="10">
    <source>
        <dbReference type="SMART" id="SM00849"/>
    </source>
</evidence>
<evidence type="ECO:0000256" key="8">
    <source>
        <dbReference type="ARBA" id="ARBA00022833"/>
    </source>
</evidence>
<dbReference type="Gene3D" id="3.60.15.10">
    <property type="entry name" value="Ribonuclease Z/Hydroxyacylglutathione hydrolase-like"/>
    <property type="match status" value="1"/>
</dbReference>
<dbReference type="EC" id="3.1.2.6" evidence="5"/>
<dbReference type="GO" id="GO:0004416">
    <property type="term" value="F:hydroxyacylglutathione hydrolase activity"/>
    <property type="evidence" value="ECO:0007669"/>
    <property type="project" value="UniProtKB-EC"/>
</dbReference>
<dbReference type="InterPro" id="IPR017782">
    <property type="entry name" value="Hydroxyacylglutathione_Hdrlase"/>
</dbReference>
<accession>A0A0F9RVC8</accession>
<comment type="cofactor">
    <cofactor evidence="2">
        <name>Zn(2+)</name>
        <dbReference type="ChEBI" id="CHEBI:29105"/>
    </cofactor>
</comment>
<reference evidence="11" key="1">
    <citation type="journal article" date="2015" name="Nature">
        <title>Complex archaea that bridge the gap between prokaryotes and eukaryotes.</title>
        <authorList>
            <person name="Spang A."/>
            <person name="Saw J.H."/>
            <person name="Jorgensen S.L."/>
            <person name="Zaremba-Niedzwiedzka K."/>
            <person name="Martijn J."/>
            <person name="Lind A.E."/>
            <person name="van Eijk R."/>
            <person name="Schleper C."/>
            <person name="Guy L."/>
            <person name="Ettema T.J."/>
        </authorList>
    </citation>
    <scope>NUCLEOTIDE SEQUENCE</scope>
</reference>
<evidence type="ECO:0000256" key="5">
    <source>
        <dbReference type="ARBA" id="ARBA00011917"/>
    </source>
</evidence>
<evidence type="ECO:0000256" key="2">
    <source>
        <dbReference type="ARBA" id="ARBA00001947"/>
    </source>
</evidence>
<dbReference type="EMBL" id="LAZR01000950">
    <property type="protein sequence ID" value="KKN53937.1"/>
    <property type="molecule type" value="Genomic_DNA"/>
</dbReference>
<evidence type="ECO:0000256" key="6">
    <source>
        <dbReference type="ARBA" id="ARBA00022723"/>
    </source>
</evidence>
<sequence length="255" mass="27939">MPFDLVTIPCLSDNYAFLLRDLDSGSVALIDAPEAGPIAAKLNELGWTLTEIWLTHHHPDHIQGVPDLLAKYHARVIGAKADEQRLPKLDQALSDGDTFQFGGHQVQVIDVSGHTLGHVAFYVSAAKCVFTADSLMALGCGRLFEGTPAQMWENMQKLMQLPSDTTVCSGHEYTQSNAKFALTVDPENAALISRAREIDQARANDVPTVPSTLSLELETNPFLRPSDPDIRALLGMVNATDTDVFAEIRARKDRF</sequence>
<comment type="caution">
    <text evidence="11">The sequence shown here is derived from an EMBL/GenBank/DDBJ whole genome shotgun (WGS) entry which is preliminary data.</text>
</comment>
<evidence type="ECO:0000256" key="4">
    <source>
        <dbReference type="ARBA" id="ARBA00006759"/>
    </source>
</evidence>
<evidence type="ECO:0000256" key="1">
    <source>
        <dbReference type="ARBA" id="ARBA00001623"/>
    </source>
</evidence>
<dbReference type="InterPro" id="IPR032282">
    <property type="entry name" value="HAGH_C"/>
</dbReference>
<comment type="catalytic activity">
    <reaction evidence="1">
        <text>an S-(2-hydroxyacyl)glutathione + H2O = a 2-hydroxy carboxylate + glutathione + H(+)</text>
        <dbReference type="Rhea" id="RHEA:21864"/>
        <dbReference type="ChEBI" id="CHEBI:15377"/>
        <dbReference type="ChEBI" id="CHEBI:15378"/>
        <dbReference type="ChEBI" id="CHEBI:57925"/>
        <dbReference type="ChEBI" id="CHEBI:58896"/>
        <dbReference type="ChEBI" id="CHEBI:71261"/>
        <dbReference type="EC" id="3.1.2.6"/>
    </reaction>
</comment>
<evidence type="ECO:0000256" key="3">
    <source>
        <dbReference type="ARBA" id="ARBA00004963"/>
    </source>
</evidence>
<dbReference type="Pfam" id="PF00753">
    <property type="entry name" value="Lactamase_B"/>
    <property type="match status" value="1"/>
</dbReference>
<name>A0A0F9RVC8_9ZZZZ</name>
<dbReference type="HAMAP" id="MF_01374">
    <property type="entry name" value="Glyoxalase_2"/>
    <property type="match status" value="1"/>
</dbReference>
<dbReference type="SMART" id="SM00849">
    <property type="entry name" value="Lactamase_B"/>
    <property type="match status" value="1"/>
</dbReference>
<keyword evidence="6" id="KW-0479">Metal-binding</keyword>
<dbReference type="NCBIfam" id="TIGR03413">
    <property type="entry name" value="GSH_gloB"/>
    <property type="match status" value="1"/>
</dbReference>
<evidence type="ECO:0000313" key="11">
    <source>
        <dbReference type="EMBL" id="KKN53937.1"/>
    </source>
</evidence>
<dbReference type="PANTHER" id="PTHR43705:SF1">
    <property type="entry name" value="HYDROXYACYLGLUTATHIONE HYDROLASE GLOB"/>
    <property type="match status" value="1"/>
</dbReference>
<dbReference type="CDD" id="cd07723">
    <property type="entry name" value="hydroxyacylglutathione_hydrolase_MBL-fold"/>
    <property type="match status" value="1"/>
</dbReference>
<dbReference type="InterPro" id="IPR036866">
    <property type="entry name" value="RibonucZ/Hydroxyglut_hydro"/>
</dbReference>
<keyword evidence="7" id="KW-0378">Hydrolase</keyword>
<gene>
    <name evidence="11" type="ORF">LCGC14_0597260</name>
</gene>
<comment type="pathway">
    <text evidence="3">Secondary metabolite metabolism; methylglyoxal degradation; (R)-lactate from methylglyoxal: step 2/2.</text>
</comment>
<evidence type="ECO:0000256" key="7">
    <source>
        <dbReference type="ARBA" id="ARBA00022801"/>
    </source>
</evidence>
<organism evidence="11">
    <name type="scientific">marine sediment metagenome</name>
    <dbReference type="NCBI Taxonomy" id="412755"/>
    <lineage>
        <taxon>unclassified sequences</taxon>
        <taxon>metagenomes</taxon>
        <taxon>ecological metagenomes</taxon>
    </lineage>
</organism>
<dbReference type="AlphaFoldDB" id="A0A0F9RVC8"/>
<keyword evidence="8" id="KW-0862">Zinc</keyword>
<dbReference type="GO" id="GO:0019243">
    <property type="term" value="P:methylglyoxal catabolic process to D-lactate via S-lactoyl-glutathione"/>
    <property type="evidence" value="ECO:0007669"/>
    <property type="project" value="InterPro"/>
</dbReference>
<dbReference type="SUPFAM" id="SSF56281">
    <property type="entry name" value="Metallo-hydrolase/oxidoreductase"/>
    <property type="match status" value="1"/>
</dbReference>
<dbReference type="Pfam" id="PF16123">
    <property type="entry name" value="HAGH_C"/>
    <property type="match status" value="1"/>
</dbReference>
<comment type="similarity">
    <text evidence="4">Belongs to the metallo-beta-lactamase superfamily. Glyoxalase II family.</text>
</comment>
<dbReference type="InterPro" id="IPR050110">
    <property type="entry name" value="Glyoxalase_II_hydrolase"/>
</dbReference>
<proteinExistence type="inferred from homology"/>
<feature type="domain" description="Metallo-beta-lactamase" evidence="10">
    <location>
        <begin position="13"/>
        <end position="171"/>
    </location>
</feature>
<dbReference type="InterPro" id="IPR001279">
    <property type="entry name" value="Metallo-B-lactamas"/>
</dbReference>
<dbReference type="PANTHER" id="PTHR43705">
    <property type="entry name" value="HYDROXYACYLGLUTATHIONE HYDROLASE"/>
    <property type="match status" value="1"/>
</dbReference>
<dbReference type="InterPro" id="IPR035680">
    <property type="entry name" value="Clx_II_MBL"/>
</dbReference>
<evidence type="ECO:0000256" key="9">
    <source>
        <dbReference type="ARBA" id="ARBA00031044"/>
    </source>
</evidence>
<dbReference type="PIRSF" id="PIRSF005457">
    <property type="entry name" value="Glx"/>
    <property type="match status" value="1"/>
</dbReference>
<dbReference type="GO" id="GO:0046872">
    <property type="term" value="F:metal ion binding"/>
    <property type="evidence" value="ECO:0007669"/>
    <property type="project" value="UniProtKB-KW"/>
</dbReference>